<keyword evidence="3" id="KW-0997">Cell inner membrane</keyword>
<dbReference type="PANTHER" id="PTHR30606">
    <property type="entry name" value="LIPID A BIOSYNTHESIS LAUROYL ACYLTRANSFERASE"/>
    <property type="match status" value="1"/>
</dbReference>
<keyword evidence="5" id="KW-0472">Membrane</keyword>
<dbReference type="InterPro" id="IPR004960">
    <property type="entry name" value="LipA_acyltrans"/>
</dbReference>
<evidence type="ECO:0000313" key="7">
    <source>
        <dbReference type="EMBL" id="SOD90945.1"/>
    </source>
</evidence>
<dbReference type="Proteomes" id="UP000219621">
    <property type="component" value="Unassembled WGS sequence"/>
</dbReference>
<gene>
    <name evidence="7" type="ORF">SAMN05421508_101731</name>
</gene>
<dbReference type="GO" id="GO:0016746">
    <property type="term" value="F:acyltransferase activity"/>
    <property type="evidence" value="ECO:0007669"/>
    <property type="project" value="UniProtKB-KW"/>
</dbReference>
<organism evidence="7 8">
    <name type="scientific">Caenispirillum bisanense</name>
    <dbReference type="NCBI Taxonomy" id="414052"/>
    <lineage>
        <taxon>Bacteria</taxon>
        <taxon>Pseudomonadati</taxon>
        <taxon>Pseudomonadota</taxon>
        <taxon>Alphaproteobacteria</taxon>
        <taxon>Rhodospirillales</taxon>
        <taxon>Novispirillaceae</taxon>
        <taxon>Caenispirillum</taxon>
    </lineage>
</organism>
<dbReference type="AlphaFoldDB" id="A0A286G620"/>
<dbReference type="OrthoDB" id="9801955at2"/>
<dbReference type="GO" id="GO:0005886">
    <property type="term" value="C:plasma membrane"/>
    <property type="evidence" value="ECO:0007669"/>
    <property type="project" value="UniProtKB-SubCell"/>
</dbReference>
<sequence>MAKAAWRTKLEGALAVGVYKGLRLLPVDRSSDFMAWLFRLIGPRLGVSRVGRRNLALAFPEKSEAERERILRAMWDNLGRVAGEFPHLEDGTFYAEHCDVVGAEHIRHLRDDGIGGLTFSAHLGNWEMANLFAHAEGLEMHRFYRAANNPAVEELYRRARGGAPGEVLPKGAAGARRAFALLRKGGHLGMLVDQKLNEGIPVPFFGRDAMTTTSIAQFALRLKLPIVPGRVIRTAPHRLRVEIFPPLDLPDTGDLDADVRETMVRINAIIEGWVREYPEQWLWVHKRWPREG</sequence>
<evidence type="ECO:0000256" key="1">
    <source>
        <dbReference type="ARBA" id="ARBA00004533"/>
    </source>
</evidence>
<evidence type="ECO:0000256" key="5">
    <source>
        <dbReference type="ARBA" id="ARBA00023136"/>
    </source>
</evidence>
<evidence type="ECO:0000256" key="2">
    <source>
        <dbReference type="ARBA" id="ARBA00022475"/>
    </source>
</evidence>
<accession>A0A286G620</accession>
<keyword evidence="4 7" id="KW-0808">Transferase</keyword>
<dbReference type="Pfam" id="PF03279">
    <property type="entry name" value="Lip_A_acyltrans"/>
    <property type="match status" value="1"/>
</dbReference>
<dbReference type="PANTHER" id="PTHR30606:SF9">
    <property type="entry name" value="LIPID A BIOSYNTHESIS LAUROYLTRANSFERASE"/>
    <property type="match status" value="1"/>
</dbReference>
<evidence type="ECO:0000256" key="6">
    <source>
        <dbReference type="ARBA" id="ARBA00023315"/>
    </source>
</evidence>
<dbReference type="GO" id="GO:0009247">
    <property type="term" value="P:glycolipid biosynthetic process"/>
    <property type="evidence" value="ECO:0007669"/>
    <property type="project" value="UniProtKB-ARBA"/>
</dbReference>
<protein>
    <submittedName>
        <fullName evidence="7">KDO2-lipid IV(A) lauroyltransferase</fullName>
    </submittedName>
</protein>
<name>A0A286G620_9PROT</name>
<reference evidence="7 8" key="1">
    <citation type="submission" date="2017-09" db="EMBL/GenBank/DDBJ databases">
        <authorList>
            <person name="Ehlers B."/>
            <person name="Leendertz F.H."/>
        </authorList>
    </citation>
    <scope>NUCLEOTIDE SEQUENCE [LARGE SCALE GENOMIC DNA]</scope>
    <source>
        <strain evidence="7 8">USBA 140</strain>
    </source>
</reference>
<evidence type="ECO:0000256" key="3">
    <source>
        <dbReference type="ARBA" id="ARBA00022519"/>
    </source>
</evidence>
<dbReference type="RefSeq" id="WP_097277590.1">
    <property type="nucleotide sequence ID" value="NZ_OCNJ01000001.1"/>
</dbReference>
<keyword evidence="8" id="KW-1185">Reference proteome</keyword>
<evidence type="ECO:0000313" key="8">
    <source>
        <dbReference type="Proteomes" id="UP000219621"/>
    </source>
</evidence>
<evidence type="ECO:0000256" key="4">
    <source>
        <dbReference type="ARBA" id="ARBA00022679"/>
    </source>
</evidence>
<keyword evidence="6" id="KW-0012">Acyltransferase</keyword>
<dbReference type="CDD" id="cd07984">
    <property type="entry name" value="LPLAT_LABLAT-like"/>
    <property type="match status" value="1"/>
</dbReference>
<comment type="subcellular location">
    <subcellularLocation>
        <location evidence="1">Cell inner membrane</location>
    </subcellularLocation>
</comment>
<keyword evidence="2" id="KW-1003">Cell membrane</keyword>
<proteinExistence type="predicted"/>
<dbReference type="EMBL" id="OCNJ01000001">
    <property type="protein sequence ID" value="SOD90945.1"/>
    <property type="molecule type" value="Genomic_DNA"/>
</dbReference>